<accession>A0ABR0IUZ4</accession>
<comment type="caution">
    <text evidence="2">The sequence shown here is derived from an EMBL/GenBank/DDBJ whole genome shotgun (WGS) entry which is preliminary data.</text>
</comment>
<dbReference type="EMBL" id="JAVRRF010000060">
    <property type="protein sequence ID" value="KAK5048403.1"/>
    <property type="molecule type" value="Genomic_DNA"/>
</dbReference>
<evidence type="ECO:0000313" key="2">
    <source>
        <dbReference type="EMBL" id="KAK5048403.1"/>
    </source>
</evidence>
<evidence type="ECO:0000256" key="1">
    <source>
        <dbReference type="SAM" id="MobiDB-lite"/>
    </source>
</evidence>
<name>A0ABR0IUZ4_9EURO</name>
<sequence length="425" mass="46752">MRMRMRMLIQPRQKGLEGDIYDRPKALFCDLDPEAVSTGVKSSPTRLVCYGTVLNVEFDSSTKPTQPIEKFANLFISTLETEPVSIGATPLDAMLTFLQAHHANEDSVLGTGSSSAAEDILTLSELLYASEDSYNSRVKGADLTYAHNFRSSPGGNAWHYDDRNGPEGAPAEPSRVPAVGSEFSELNFLEQLDRLQLQCDAANRKLTFTRWSMFAMWWMFVSDPENTDPTRRARYRARLSTLRGIASDLVILINDADNGLILQIENIAGLDRSAMVSSLHRVGSNFLQRSFGNWSVQILNSPVGNIHDQVRYGIPEVLSEDEENSSDQRMLSGRVILTPTPSENLYAVVAQVLDMAATKAPSDMGVGELLEQPNPCDPGIVAAVLIQAPLKAAVDAGFTMDDFRFINDESGFTPYGNLVDFSNAL</sequence>
<evidence type="ECO:0000313" key="3">
    <source>
        <dbReference type="Proteomes" id="UP001345691"/>
    </source>
</evidence>
<proteinExistence type="predicted"/>
<dbReference type="Proteomes" id="UP001345691">
    <property type="component" value="Unassembled WGS sequence"/>
</dbReference>
<keyword evidence="3" id="KW-1185">Reference proteome</keyword>
<protein>
    <submittedName>
        <fullName evidence="2">Uncharacterized protein</fullName>
    </submittedName>
</protein>
<feature type="region of interest" description="Disordered" evidence="1">
    <location>
        <begin position="156"/>
        <end position="176"/>
    </location>
</feature>
<organism evidence="2 3">
    <name type="scientific">Exophiala sideris</name>
    <dbReference type="NCBI Taxonomy" id="1016849"/>
    <lineage>
        <taxon>Eukaryota</taxon>
        <taxon>Fungi</taxon>
        <taxon>Dikarya</taxon>
        <taxon>Ascomycota</taxon>
        <taxon>Pezizomycotina</taxon>
        <taxon>Eurotiomycetes</taxon>
        <taxon>Chaetothyriomycetidae</taxon>
        <taxon>Chaetothyriales</taxon>
        <taxon>Herpotrichiellaceae</taxon>
        <taxon>Exophiala</taxon>
    </lineage>
</organism>
<reference evidence="2 3" key="1">
    <citation type="submission" date="2023-08" db="EMBL/GenBank/DDBJ databases">
        <title>Black Yeasts Isolated from many extreme environments.</title>
        <authorList>
            <person name="Coleine C."/>
            <person name="Stajich J.E."/>
            <person name="Selbmann L."/>
        </authorList>
    </citation>
    <scope>NUCLEOTIDE SEQUENCE [LARGE SCALE GENOMIC DNA]</scope>
    <source>
        <strain evidence="2 3">CCFEE 6328</strain>
    </source>
</reference>
<gene>
    <name evidence="2" type="ORF">LTR69_011391</name>
</gene>